<dbReference type="RefSeq" id="WP_016550852.1">
    <property type="nucleotide sequence ID" value="NZ_AKWZ02000010.1"/>
</dbReference>
<dbReference type="EMBL" id="AKWZ02000010">
    <property type="protein sequence ID" value="EPG74399.1"/>
    <property type="molecule type" value="Genomic_DNA"/>
</dbReference>
<reference evidence="1" key="1">
    <citation type="submission" date="2013-04" db="EMBL/GenBank/DDBJ databases">
        <authorList>
            <person name="Harkins D.M."/>
            <person name="Durkin A.S."/>
            <person name="Selengut J.D."/>
            <person name="Sanka R."/>
            <person name="DePew J."/>
            <person name="Purushe J."/>
            <person name="Ahmed A."/>
            <person name="van der Linden H."/>
            <person name="Goris M.G.A."/>
            <person name="Hartskeerl R.A."/>
            <person name="Vinetz J.M."/>
            <person name="Sutton G.G."/>
            <person name="Nelson W.C."/>
            <person name="Fouts D.E."/>
        </authorList>
    </citation>
    <scope>NUCLEOTIDE SEQUENCE [LARGE SCALE GENOMIC DNA]</scope>
    <source>
        <strain evidence="1">BUT 6</strain>
    </source>
</reference>
<comment type="caution">
    <text evidence="1">The sequence shown here is derived from an EMBL/GenBank/DDBJ whole genome shotgun (WGS) entry which is preliminary data.</text>
</comment>
<proteinExistence type="predicted"/>
<organism evidence="1 2">
    <name type="scientific">Leptospira fainei serovar Hurstbridge str. BUT 6</name>
    <dbReference type="NCBI Taxonomy" id="1193011"/>
    <lineage>
        <taxon>Bacteria</taxon>
        <taxon>Pseudomonadati</taxon>
        <taxon>Spirochaetota</taxon>
        <taxon>Spirochaetia</taxon>
        <taxon>Leptospirales</taxon>
        <taxon>Leptospiraceae</taxon>
        <taxon>Leptospira</taxon>
    </lineage>
</organism>
<dbReference type="AlphaFoldDB" id="S3V1A3"/>
<dbReference type="STRING" id="1193011.LEP1GSC058_3252"/>
<protein>
    <recommendedName>
        <fullName evidence="3">Hydrolase, carbon-nitrogen family</fullName>
    </recommendedName>
</protein>
<evidence type="ECO:0008006" key="3">
    <source>
        <dbReference type="Google" id="ProtNLM"/>
    </source>
</evidence>
<keyword evidence="2" id="KW-1185">Reference proteome</keyword>
<sequence length="348" mass="39880">MNPFWRNAIASLFLVPIFFGIGWLLSGKTIGDEDFISGLPRNEIRFYSSGYNRKSGNILLLQLEFKPEYYSKEDRLRDWLEKPLIIAKEKGLLDKSTIVVYPPEIGNYLFLVGQRSEVFQAESEIGSWKRAVFFTRISYNGLRNGLFFEDEIANFLAKTSVERYQRIFATLSKTYGVNILAGSIVLPSPKIAEDLISIAPGNWEERAYLFTPEGKLHNDSLKRTKFKDGSLSLYLNSRSNKIEFGVWTIPFNFAKLGFLYGEEFGSPEMEDIVKKTFVSRWVVLGAPTEEGKFRDWISKSNFETSCEISFSGNAWDRKLPGTSFTKTRYGNPEPKENERGTVLLNIYL</sequence>
<name>S3V1A3_9LEPT</name>
<dbReference type="Proteomes" id="UP000014540">
    <property type="component" value="Unassembled WGS sequence"/>
</dbReference>
<dbReference type="OrthoDB" id="338057at2"/>
<evidence type="ECO:0000313" key="2">
    <source>
        <dbReference type="Proteomes" id="UP000014540"/>
    </source>
</evidence>
<gene>
    <name evidence="1" type="ORF">LEP1GSC058_3252</name>
</gene>
<accession>S3V1A3</accession>
<evidence type="ECO:0000313" key="1">
    <source>
        <dbReference type="EMBL" id="EPG74399.1"/>
    </source>
</evidence>